<dbReference type="RefSeq" id="WP_153286612.1">
    <property type="nucleotide sequence ID" value="NZ_CP045643.1"/>
</dbReference>
<organism evidence="2 3">
    <name type="scientific">Streptomyces fagopyri</name>
    <dbReference type="NCBI Taxonomy" id="2662397"/>
    <lineage>
        <taxon>Bacteria</taxon>
        <taxon>Bacillati</taxon>
        <taxon>Actinomycetota</taxon>
        <taxon>Actinomycetes</taxon>
        <taxon>Kitasatosporales</taxon>
        <taxon>Streptomycetaceae</taxon>
        <taxon>Streptomyces</taxon>
    </lineage>
</organism>
<feature type="region of interest" description="Disordered" evidence="1">
    <location>
        <begin position="194"/>
        <end position="215"/>
    </location>
</feature>
<protein>
    <recommendedName>
        <fullName evidence="4">Ricin B lectin domain-containing protein</fullName>
    </recommendedName>
</protein>
<evidence type="ECO:0000256" key="1">
    <source>
        <dbReference type="SAM" id="MobiDB-lite"/>
    </source>
</evidence>
<dbReference type="Proteomes" id="UP000326179">
    <property type="component" value="Chromosome"/>
</dbReference>
<evidence type="ECO:0008006" key="4">
    <source>
        <dbReference type="Google" id="ProtNLM"/>
    </source>
</evidence>
<dbReference type="AlphaFoldDB" id="A0A5Q0L652"/>
<accession>A0A5Q0L652</accession>
<dbReference type="EMBL" id="CP045643">
    <property type="protein sequence ID" value="QFZ72244.1"/>
    <property type="molecule type" value="Genomic_DNA"/>
</dbReference>
<evidence type="ECO:0000313" key="3">
    <source>
        <dbReference type="Proteomes" id="UP000326179"/>
    </source>
</evidence>
<sequence length="215" mass="22160">MPALAAAAAPTGTAFTFTAPTAAAGSTVPHEPTYGSKILLRNQYLGDSGYLDTNGLSGQHGAAYDVSTDQTPNSRGPKTSAWKVVSATGKADGSRVTSGDVVHLVNQYSSGTCLDTNGRSARSGAKFDVSTTADGNRGRGTSKWHIFGKAPSPSDGHLRTDDVVNLLNDYGSANGGFLDVNGLSSRQGGAKYDVSTSHYSDRGPGTGSWKVRQAS</sequence>
<proteinExistence type="predicted"/>
<evidence type="ECO:0000313" key="2">
    <source>
        <dbReference type="EMBL" id="QFZ72244.1"/>
    </source>
</evidence>
<reference evidence="2 3" key="1">
    <citation type="submission" date="2019-10" db="EMBL/GenBank/DDBJ databases">
        <title>A novel species.</title>
        <authorList>
            <person name="Gao J."/>
        </authorList>
    </citation>
    <scope>NUCLEOTIDE SEQUENCE [LARGE SCALE GENOMIC DNA]</scope>
    <source>
        <strain evidence="2 3">QMT-28</strain>
    </source>
</reference>
<keyword evidence="3" id="KW-1185">Reference proteome</keyword>
<dbReference type="KEGG" id="sfy:GFH48_02315"/>
<dbReference type="Gene3D" id="2.80.10.50">
    <property type="match status" value="1"/>
</dbReference>
<name>A0A5Q0L652_9ACTN</name>
<gene>
    <name evidence="2" type="ORF">GFH48_02315</name>
</gene>